<organism evidence="9">
    <name type="scientific">Pundamilia nyererei</name>
    <dbReference type="NCBI Taxonomy" id="303518"/>
    <lineage>
        <taxon>Eukaryota</taxon>
        <taxon>Metazoa</taxon>
        <taxon>Chordata</taxon>
        <taxon>Craniata</taxon>
        <taxon>Vertebrata</taxon>
        <taxon>Euteleostomi</taxon>
        <taxon>Actinopterygii</taxon>
        <taxon>Neopterygii</taxon>
        <taxon>Teleostei</taxon>
        <taxon>Neoteleostei</taxon>
        <taxon>Acanthomorphata</taxon>
        <taxon>Ovalentaria</taxon>
        <taxon>Cichlomorphae</taxon>
        <taxon>Cichliformes</taxon>
        <taxon>Cichlidae</taxon>
        <taxon>African cichlids</taxon>
        <taxon>Pseudocrenilabrinae</taxon>
        <taxon>Haplochromini</taxon>
        <taxon>Pundamilia</taxon>
    </lineage>
</organism>
<evidence type="ECO:0000256" key="3">
    <source>
        <dbReference type="ARBA" id="ARBA00022723"/>
    </source>
</evidence>
<feature type="binding site" evidence="6">
    <location>
        <position position="125"/>
    </location>
    <ligand>
        <name>Ca(2+)</name>
        <dbReference type="ChEBI" id="CHEBI:29108"/>
        <label>2</label>
    </ligand>
</feature>
<feature type="binding site" evidence="6">
    <location>
        <position position="127"/>
    </location>
    <ligand>
        <name>Ca(2+)</name>
        <dbReference type="ChEBI" id="CHEBI:29108"/>
        <label>2</label>
    </ligand>
</feature>
<dbReference type="InterPro" id="IPR001818">
    <property type="entry name" value="Pept_M10_metallopeptidase"/>
</dbReference>
<feature type="binding site" evidence="6">
    <location>
        <position position="116"/>
    </location>
    <ligand>
        <name>Zn(2+)</name>
        <dbReference type="ChEBI" id="CHEBI:29105"/>
        <label>1</label>
    </ligand>
</feature>
<protein>
    <recommendedName>
        <fullName evidence="8">Peptidase metallopeptidase domain-containing protein</fullName>
    </recommendedName>
</protein>
<feature type="binding site" evidence="6">
    <location>
        <position position="154"/>
    </location>
    <ligand>
        <name>Zn(2+)</name>
        <dbReference type="ChEBI" id="CHEBI:29105"/>
        <label>2</label>
        <note>catalytic</note>
    </ligand>
</feature>
<evidence type="ECO:0000259" key="8">
    <source>
        <dbReference type="SMART" id="SM00235"/>
    </source>
</evidence>
<dbReference type="GO" id="GO:0006508">
    <property type="term" value="P:proteolysis"/>
    <property type="evidence" value="ECO:0007669"/>
    <property type="project" value="UniProtKB-KW"/>
</dbReference>
<dbReference type="PANTHER" id="PTHR10201:SF151">
    <property type="entry name" value="INTERSTITIAL COLLAGENASE"/>
    <property type="match status" value="1"/>
</dbReference>
<dbReference type="GO" id="GO:0004222">
    <property type="term" value="F:metalloendopeptidase activity"/>
    <property type="evidence" value="ECO:0007669"/>
    <property type="project" value="InterPro"/>
</dbReference>
<keyword evidence="2" id="KW-0645">Protease</keyword>
<comment type="cofactor">
    <cofactor evidence="6">
        <name>Zn(2+)</name>
        <dbReference type="ChEBI" id="CHEBI:29105"/>
    </cofactor>
    <text evidence="6">Binds 2 Zn(2+) ions per subunit.</text>
</comment>
<comment type="similarity">
    <text evidence="1">Belongs to the peptidase M10A family.</text>
</comment>
<dbReference type="PRINTS" id="PR00138">
    <property type="entry name" value="MATRIXIN"/>
</dbReference>
<feature type="binding site" evidence="6">
    <location>
        <position position="194"/>
    </location>
    <ligand>
        <name>Ca(2+)</name>
        <dbReference type="ChEBI" id="CHEBI:29108"/>
        <label>4</label>
    </ligand>
</feature>
<dbReference type="GO" id="GO:0030574">
    <property type="term" value="P:collagen catabolic process"/>
    <property type="evidence" value="ECO:0007669"/>
    <property type="project" value="TreeGrafter"/>
</dbReference>
<dbReference type="GeneTree" id="ENSGT00940000154907"/>
<feature type="domain" description="Peptidase metallopeptidase" evidence="8">
    <location>
        <begin position="46"/>
        <end position="189"/>
    </location>
</feature>
<feature type="binding site" evidence="6">
    <location>
        <position position="57"/>
    </location>
    <ligand>
        <name>Ca(2+)</name>
        <dbReference type="ChEBI" id="CHEBI:29108"/>
        <label>1</label>
    </ligand>
</feature>
<keyword evidence="6" id="KW-0106">Calcium</keyword>
<sequence>FYVPPNESRRSRVILGLRYGTCALPELLLSWHSQFTVCRYLSSPRKMQVWQRYYIPDMSVAKVDDSIEKALQVWAKVTPLRFRRIYSSIADIMISFSRSGHGDGSPLDGPDGNLPHAFGQALGIGGDAHIDDDETFTFHSNTGDSAGRSLGLSHSDDPGALMYSVYSYSNLDTFVLPWDLKGIKSLYTRRLRLDPGFGLRGEMLFFKGRKVKQIHQAVITNFWPDASVIIDAAYETRCCVWAFSGYDLMTGYPKSIPSFGLPTATRKTLFFVGSSYYRYARVDMDDGNPKQVDDTFLEMTGDVCPAGFFYLYSGPYMYEFSQRTGKLMTENEKGESWFVKMLQPQWCGTGLAFVRQIHNKALFLVAHASGPSLLPCCLENTAHLKSVL</sequence>
<feature type="binding site" evidence="6">
    <location>
        <position position="162"/>
    </location>
    <ligand>
        <name>Zn(2+)</name>
        <dbReference type="ChEBI" id="CHEBI:29105"/>
        <label>2</label>
        <note>catalytic</note>
    </ligand>
</feature>
<dbReference type="Gene3D" id="2.110.10.10">
    <property type="entry name" value="Hemopexin-like domain"/>
    <property type="match status" value="1"/>
</dbReference>
<dbReference type="SUPFAM" id="SSF55486">
    <property type="entry name" value="Metalloproteases ('zincins'), catalytic domain"/>
    <property type="match status" value="1"/>
</dbReference>
<feature type="binding site" evidence="6">
    <location>
        <position position="103"/>
    </location>
    <ligand>
        <name>Zn(2+)</name>
        <dbReference type="ChEBI" id="CHEBI:29105"/>
        <label>1</label>
    </ligand>
</feature>
<dbReference type="SUPFAM" id="SSF50923">
    <property type="entry name" value="Hemopexin-like domain"/>
    <property type="match status" value="1"/>
</dbReference>
<feature type="binding site" evidence="6">
    <location>
        <position position="134"/>
    </location>
    <ligand>
        <name>Ca(2+)</name>
        <dbReference type="ChEBI" id="CHEBI:29108"/>
        <label>1</label>
    </ligand>
</feature>
<dbReference type="SMART" id="SM00235">
    <property type="entry name" value="ZnMc"/>
    <property type="match status" value="1"/>
</dbReference>
<dbReference type="AlphaFoldDB" id="A0A3B4EZP0"/>
<keyword evidence="5 6" id="KW-0862">Zinc</keyword>
<accession>A0A3B4EZP0</accession>
<dbReference type="GO" id="GO:0008270">
    <property type="term" value="F:zinc ion binding"/>
    <property type="evidence" value="ECO:0007669"/>
    <property type="project" value="InterPro"/>
</dbReference>
<evidence type="ECO:0000256" key="2">
    <source>
        <dbReference type="ARBA" id="ARBA00022670"/>
    </source>
</evidence>
<feature type="binding site" evidence="6">
    <location>
        <position position="233"/>
    </location>
    <ligand>
        <name>Ca(2+)</name>
        <dbReference type="ChEBI" id="CHEBI:29108"/>
        <label>5</label>
    </ligand>
</feature>
<dbReference type="Ensembl" id="ENSPNYT00000003926.1">
    <property type="protein sequence ID" value="ENSPNYP00000003827.1"/>
    <property type="gene ID" value="ENSPNYG00000002322.1"/>
</dbReference>
<feature type="binding site" evidence="6">
    <location>
        <position position="131"/>
    </location>
    <ligand>
        <name>Ca(2+)</name>
        <dbReference type="ChEBI" id="CHEBI:29108"/>
        <label>3</label>
    </ligand>
</feature>
<keyword evidence="3 6" id="KW-0479">Metal-binding</keyword>
<dbReference type="InterPro" id="IPR024079">
    <property type="entry name" value="MetalloPept_cat_dom_sf"/>
</dbReference>
<dbReference type="PANTHER" id="PTHR10201">
    <property type="entry name" value="MATRIX METALLOPROTEINASE"/>
    <property type="match status" value="1"/>
</dbReference>
<proteinExistence type="inferred from homology"/>
<feature type="binding site" evidence="6">
    <location>
        <position position="231"/>
    </location>
    <ligand>
        <name>Ca(2+)</name>
        <dbReference type="ChEBI" id="CHEBI:29108"/>
        <label>4</label>
    </ligand>
</feature>
<evidence type="ECO:0000256" key="7">
    <source>
        <dbReference type="PIRSR" id="PIRSR621190-4"/>
    </source>
</evidence>
<feature type="binding site" evidence="6">
    <location>
        <position position="101"/>
    </location>
    <ligand>
        <name>Zn(2+)</name>
        <dbReference type="ChEBI" id="CHEBI:29105"/>
        <label>1</label>
    </ligand>
</feature>
<evidence type="ECO:0000256" key="5">
    <source>
        <dbReference type="ARBA" id="ARBA00022833"/>
    </source>
</evidence>
<dbReference type="InterPro" id="IPR006026">
    <property type="entry name" value="Peptidase_Metallo"/>
</dbReference>
<evidence type="ECO:0000256" key="1">
    <source>
        <dbReference type="ARBA" id="ARBA00010370"/>
    </source>
</evidence>
<feature type="binding site" evidence="6">
    <location>
        <position position="91"/>
    </location>
    <ligand>
        <name>Ca(2+)</name>
        <dbReference type="ChEBI" id="CHEBI:29108"/>
        <label>2</label>
    </ligand>
</feature>
<dbReference type="InterPro" id="IPR036375">
    <property type="entry name" value="Hemopexin-like_dom_sf"/>
</dbReference>
<comment type="cofactor">
    <cofactor evidence="6">
        <name>Ca(2+)</name>
        <dbReference type="ChEBI" id="CHEBI:29108"/>
    </cofactor>
    <text evidence="6">Can bind about 5 Ca(2+) ions per subunit.</text>
</comment>
<dbReference type="Pfam" id="PF00413">
    <property type="entry name" value="Peptidase_M10"/>
    <property type="match status" value="1"/>
</dbReference>
<feature type="binding site" evidence="6">
    <location>
        <position position="109"/>
    </location>
    <ligand>
        <name>Ca(2+)</name>
        <dbReference type="ChEBI" id="CHEBI:29108"/>
        <label>3</label>
    </ligand>
</feature>
<evidence type="ECO:0000313" key="9">
    <source>
        <dbReference type="Ensembl" id="ENSPNYP00000003827.1"/>
    </source>
</evidence>
<dbReference type="GO" id="GO:0030198">
    <property type="term" value="P:extracellular matrix organization"/>
    <property type="evidence" value="ECO:0007669"/>
    <property type="project" value="TreeGrafter"/>
</dbReference>
<feature type="binding site" evidence="6">
    <location>
        <position position="132"/>
    </location>
    <ligand>
        <name>Ca(2+)</name>
        <dbReference type="ChEBI" id="CHEBI:29108"/>
        <label>1</label>
    </ligand>
</feature>
<evidence type="ECO:0000256" key="4">
    <source>
        <dbReference type="ARBA" id="ARBA00022801"/>
    </source>
</evidence>
<feature type="binding site" evidence="6">
    <location>
        <position position="108"/>
    </location>
    <ligand>
        <name>Ca(2+)</name>
        <dbReference type="ChEBI" id="CHEBI:29108"/>
        <label>3</label>
    </ligand>
</feature>
<dbReference type="GO" id="GO:0031012">
    <property type="term" value="C:extracellular matrix"/>
    <property type="evidence" value="ECO:0007669"/>
    <property type="project" value="InterPro"/>
</dbReference>
<feature type="binding site" evidence="6">
    <location>
        <position position="129"/>
    </location>
    <ligand>
        <name>Zn(2+)</name>
        <dbReference type="ChEBI" id="CHEBI:29105"/>
        <label>1</label>
    </ligand>
</feature>
<feature type="binding site" evidence="6">
    <location>
        <position position="134"/>
    </location>
    <ligand>
        <name>Ca(2+)</name>
        <dbReference type="ChEBI" id="CHEBI:29108"/>
        <label>3</label>
    </ligand>
</feature>
<keyword evidence="4" id="KW-0378">Hydrolase</keyword>
<name>A0A3B4EZP0_9CICH</name>
<dbReference type="InterPro" id="IPR021190">
    <property type="entry name" value="Pept_M10A"/>
</dbReference>
<evidence type="ECO:0000256" key="6">
    <source>
        <dbReference type="PIRSR" id="PIRSR621190-2"/>
    </source>
</evidence>
<reference evidence="9" key="1">
    <citation type="submission" date="2023-09" db="UniProtKB">
        <authorList>
            <consortium name="Ensembl"/>
        </authorList>
    </citation>
    <scope>IDENTIFICATION</scope>
</reference>
<dbReference type="Gene3D" id="3.40.390.10">
    <property type="entry name" value="Collagenase (Catalytic Domain)"/>
    <property type="match status" value="1"/>
</dbReference>
<feature type="modified residue" description="Phosphotyrosine; by PKDCC" evidence="7">
    <location>
        <position position="252"/>
    </location>
</feature>